<sequence length="91" mass="9925">MEGNCIYNRANAANSLQISIMGNITGANFSIPDGRGGKEPFLLKNVTEENITVSVILYGMEDPIETIVFPGWNVELVKEVVTAVEGLQYGY</sequence>
<dbReference type="GeneID" id="75691090"/>
<dbReference type="KEGG" id="vg:75691090"/>
<accession>A0AAE7RXY0</accession>
<keyword evidence="2" id="KW-1185">Reference proteome</keyword>
<gene>
    <name evidence="1" type="primary">gp_20503</name>
</gene>
<organism evidence="1 2">
    <name type="scientific">uncultured phage cr54_1</name>
    <dbReference type="NCBI Taxonomy" id="2986398"/>
    <lineage>
        <taxon>Viruses</taxon>
        <taxon>Duplodnaviria</taxon>
        <taxon>Heunggongvirae</taxon>
        <taxon>Uroviricota</taxon>
        <taxon>Caudoviricetes</taxon>
        <taxon>Crassvirales</taxon>
        <taxon>Intestiviridae</taxon>
        <taxon>Churivirinae</taxon>
        <taxon>Jahgtovirus</taxon>
        <taxon>Jahgtovirus intestinalis</taxon>
    </lineage>
</organism>
<protein>
    <submittedName>
        <fullName evidence="1">Uncharacterized protein</fullName>
    </submittedName>
</protein>
<dbReference type="EMBL" id="MZ130484">
    <property type="protein sequence ID" value="QWM89958.1"/>
    <property type="molecule type" value="Genomic_DNA"/>
</dbReference>
<name>A0AAE7RXY0_9CAUD</name>
<evidence type="ECO:0000313" key="1">
    <source>
        <dbReference type="EMBL" id="QWM89958.1"/>
    </source>
</evidence>
<evidence type="ECO:0000313" key="2">
    <source>
        <dbReference type="Proteomes" id="UP000827440"/>
    </source>
</evidence>
<dbReference type="RefSeq" id="YP_010359530.1">
    <property type="nucleotide sequence ID" value="NC_062774.1"/>
</dbReference>
<dbReference type="Proteomes" id="UP000827440">
    <property type="component" value="Segment"/>
</dbReference>
<reference evidence="1 2" key="1">
    <citation type="submission" date="2021-04" db="EMBL/GenBank/DDBJ databases">
        <authorList>
            <person name="Shkoporov A.N."/>
            <person name="Stockdale S.R."/>
            <person name="Guerin E."/>
            <person name="Ross R.P."/>
            <person name="Hill C."/>
        </authorList>
    </citation>
    <scope>NUCLEOTIDE SEQUENCE [LARGE SCALE GENOMIC DNA]</scope>
    <source>
        <strain evidence="2">cr54_1</strain>
    </source>
</reference>
<proteinExistence type="predicted"/>